<name>A0A2S1T221_9ACTN</name>
<reference evidence="1 2" key="1">
    <citation type="submission" date="2018-05" db="EMBL/GenBank/DDBJ databases">
        <title>Complete genome sequence of sponge-derived Streptomyces sp. HNM0039.</title>
        <authorList>
            <person name="Huang X."/>
            <person name="Zhou S."/>
        </authorList>
    </citation>
    <scope>NUCLEOTIDE SEQUENCE [LARGE SCALE GENOMIC DNA]</scope>
    <source>
        <strain evidence="1 2">HNM0039</strain>
    </source>
</reference>
<sequence length="89" mass="9824">MLHYGPDGTPAVYRAGRAPERLVTRNQLRAAGLSEAGLKPAAWLHYSPLHGMCPLYERAQARPIRPLTDRQRAALAAGRLVPQARREEG</sequence>
<dbReference type="EMBL" id="CP029188">
    <property type="protein sequence ID" value="AWI32733.1"/>
    <property type="molecule type" value="Genomic_DNA"/>
</dbReference>
<dbReference type="AlphaFoldDB" id="A0A2S1T221"/>
<accession>A0A2S1T221</accession>
<keyword evidence="2" id="KW-1185">Reference proteome</keyword>
<dbReference type="Proteomes" id="UP000244900">
    <property type="component" value="Chromosome"/>
</dbReference>
<organism evidence="1 2">
    <name type="scientific">Streptomyces tirandamycinicus</name>
    <dbReference type="NCBI Taxonomy" id="2174846"/>
    <lineage>
        <taxon>Bacteria</taxon>
        <taxon>Bacillati</taxon>
        <taxon>Actinomycetota</taxon>
        <taxon>Actinomycetes</taxon>
        <taxon>Kitasatosporales</taxon>
        <taxon>Streptomycetaceae</taxon>
        <taxon>Streptomyces</taxon>
    </lineage>
</organism>
<gene>
    <name evidence="1" type="ORF">DDW44_30945</name>
</gene>
<evidence type="ECO:0000313" key="2">
    <source>
        <dbReference type="Proteomes" id="UP000244900"/>
    </source>
</evidence>
<dbReference type="KEGG" id="stir:DDW44_30945"/>
<protein>
    <submittedName>
        <fullName evidence="1">Uncharacterized protein</fullName>
    </submittedName>
</protein>
<proteinExistence type="predicted"/>
<evidence type="ECO:0000313" key="1">
    <source>
        <dbReference type="EMBL" id="AWI32733.1"/>
    </source>
</evidence>